<name>A0A4Z2FTQ7_9TELE</name>
<reference evidence="3 4" key="1">
    <citation type="submission" date="2019-03" db="EMBL/GenBank/DDBJ databases">
        <title>First draft genome of Liparis tanakae, snailfish: a comprehensive survey of snailfish specific genes.</title>
        <authorList>
            <person name="Kim W."/>
            <person name="Song I."/>
            <person name="Jeong J.-H."/>
            <person name="Kim D."/>
            <person name="Kim S."/>
            <person name="Ryu S."/>
            <person name="Song J.Y."/>
            <person name="Lee S.K."/>
        </authorList>
    </citation>
    <scope>NUCLEOTIDE SEQUENCE [LARGE SCALE GENOMIC DNA]</scope>
    <source>
        <tissue evidence="3">Muscle</tissue>
    </source>
</reference>
<evidence type="ECO:0000256" key="1">
    <source>
        <dbReference type="ARBA" id="ARBA00023157"/>
    </source>
</evidence>
<keyword evidence="4" id="KW-1185">Reference proteome</keyword>
<dbReference type="InterPro" id="IPR050098">
    <property type="entry name" value="TFPI/VKTCI-like"/>
</dbReference>
<dbReference type="OrthoDB" id="5950222at2759"/>
<evidence type="ECO:0000259" key="2">
    <source>
        <dbReference type="PROSITE" id="PS50279"/>
    </source>
</evidence>
<protein>
    <submittedName>
        <fullName evidence="3">Kunitz-type serine protease inhibitor</fullName>
    </submittedName>
</protein>
<feature type="domain" description="BPTI/Kunitz inhibitor" evidence="2">
    <location>
        <begin position="51"/>
        <end position="101"/>
    </location>
</feature>
<dbReference type="PANTHER" id="PTHR10083">
    <property type="entry name" value="KUNITZ-TYPE PROTEASE INHIBITOR-RELATED"/>
    <property type="match status" value="1"/>
</dbReference>
<dbReference type="EMBL" id="SRLO01000891">
    <property type="protein sequence ID" value="TNN44647.1"/>
    <property type="molecule type" value="Genomic_DNA"/>
</dbReference>
<dbReference type="InterPro" id="IPR002223">
    <property type="entry name" value="Kunitz_BPTI"/>
</dbReference>
<dbReference type="Proteomes" id="UP000314294">
    <property type="component" value="Unassembled WGS sequence"/>
</dbReference>
<dbReference type="InterPro" id="IPR036880">
    <property type="entry name" value="Kunitz_BPTI_sf"/>
</dbReference>
<dbReference type="PANTHER" id="PTHR10083:SF374">
    <property type="entry name" value="BPTI_KUNITZ INHIBITOR DOMAIN-CONTAINING PROTEIN"/>
    <property type="match status" value="1"/>
</dbReference>
<dbReference type="GO" id="GO:0005615">
    <property type="term" value="C:extracellular space"/>
    <property type="evidence" value="ECO:0007669"/>
    <property type="project" value="TreeGrafter"/>
</dbReference>
<evidence type="ECO:0000313" key="4">
    <source>
        <dbReference type="Proteomes" id="UP000314294"/>
    </source>
</evidence>
<dbReference type="SUPFAM" id="SSF57362">
    <property type="entry name" value="BPTI-like"/>
    <property type="match status" value="1"/>
</dbReference>
<dbReference type="GO" id="GO:0004867">
    <property type="term" value="F:serine-type endopeptidase inhibitor activity"/>
    <property type="evidence" value="ECO:0007669"/>
    <property type="project" value="InterPro"/>
</dbReference>
<sequence length="128" mass="14057">MELRNMLQHSCGDRKFAVVQPTVLNGELSELQGTENNTSREPIASSPSELCFTPVDRGSCNGAEKRFAFNPKTKRCHGFIYSGCGGNANNFTGRKDCIVKCIRNGKAHRNGTIRIKKKNRNILAGLSA</sequence>
<gene>
    <name evidence="3" type="primary">VKT</name>
    <name evidence="3" type="ORF">EYF80_045156</name>
</gene>
<keyword evidence="1" id="KW-1015">Disulfide bond</keyword>
<accession>A0A4Z2FTQ7</accession>
<evidence type="ECO:0000313" key="3">
    <source>
        <dbReference type="EMBL" id="TNN44647.1"/>
    </source>
</evidence>
<dbReference type="SMART" id="SM00131">
    <property type="entry name" value="KU"/>
    <property type="match status" value="1"/>
</dbReference>
<dbReference type="Pfam" id="PF00014">
    <property type="entry name" value="Kunitz_BPTI"/>
    <property type="match status" value="1"/>
</dbReference>
<comment type="caution">
    <text evidence="3">The sequence shown here is derived from an EMBL/GenBank/DDBJ whole genome shotgun (WGS) entry which is preliminary data.</text>
</comment>
<dbReference type="Gene3D" id="4.10.410.10">
    <property type="entry name" value="Pancreatic trypsin inhibitor Kunitz domain"/>
    <property type="match status" value="1"/>
</dbReference>
<dbReference type="PROSITE" id="PS50279">
    <property type="entry name" value="BPTI_KUNITZ_2"/>
    <property type="match status" value="1"/>
</dbReference>
<dbReference type="PROSITE" id="PS00280">
    <property type="entry name" value="BPTI_KUNITZ_1"/>
    <property type="match status" value="1"/>
</dbReference>
<dbReference type="AlphaFoldDB" id="A0A4Z2FTQ7"/>
<organism evidence="3 4">
    <name type="scientific">Liparis tanakae</name>
    <name type="common">Tanaka's snailfish</name>
    <dbReference type="NCBI Taxonomy" id="230148"/>
    <lineage>
        <taxon>Eukaryota</taxon>
        <taxon>Metazoa</taxon>
        <taxon>Chordata</taxon>
        <taxon>Craniata</taxon>
        <taxon>Vertebrata</taxon>
        <taxon>Euteleostomi</taxon>
        <taxon>Actinopterygii</taxon>
        <taxon>Neopterygii</taxon>
        <taxon>Teleostei</taxon>
        <taxon>Neoteleostei</taxon>
        <taxon>Acanthomorphata</taxon>
        <taxon>Eupercaria</taxon>
        <taxon>Perciformes</taxon>
        <taxon>Cottioidei</taxon>
        <taxon>Cottales</taxon>
        <taxon>Liparidae</taxon>
        <taxon>Liparis</taxon>
    </lineage>
</organism>
<proteinExistence type="predicted"/>
<dbReference type="PRINTS" id="PR00759">
    <property type="entry name" value="BASICPTASE"/>
</dbReference>
<dbReference type="InterPro" id="IPR020901">
    <property type="entry name" value="Prtase_inh_Kunz-CS"/>
</dbReference>